<organism evidence="2 3">
    <name type="scientific">Musa troglodytarum</name>
    <name type="common">fe'i banana</name>
    <dbReference type="NCBI Taxonomy" id="320322"/>
    <lineage>
        <taxon>Eukaryota</taxon>
        <taxon>Viridiplantae</taxon>
        <taxon>Streptophyta</taxon>
        <taxon>Embryophyta</taxon>
        <taxon>Tracheophyta</taxon>
        <taxon>Spermatophyta</taxon>
        <taxon>Magnoliopsida</taxon>
        <taxon>Liliopsida</taxon>
        <taxon>Zingiberales</taxon>
        <taxon>Musaceae</taxon>
        <taxon>Musa</taxon>
    </lineage>
</organism>
<feature type="region of interest" description="Disordered" evidence="1">
    <location>
        <begin position="1"/>
        <end position="54"/>
    </location>
</feature>
<proteinExistence type="predicted"/>
<sequence>MRRRRIGKRNDTDSPDQKHFTAHCTTTSEEEEEEEEEASPPPASTQDSVPCVHQNSGTNMFAMWMIAMQEIHGESEPRVNGKQN</sequence>
<dbReference type="Proteomes" id="UP001055439">
    <property type="component" value="Chromosome 4"/>
</dbReference>
<gene>
    <name evidence="2" type="ORF">MUK42_10099</name>
</gene>
<evidence type="ECO:0000313" key="3">
    <source>
        <dbReference type="Proteomes" id="UP001055439"/>
    </source>
</evidence>
<dbReference type="EMBL" id="CP097506">
    <property type="protein sequence ID" value="URD96038.1"/>
    <property type="molecule type" value="Genomic_DNA"/>
</dbReference>
<evidence type="ECO:0000256" key="1">
    <source>
        <dbReference type="SAM" id="MobiDB-lite"/>
    </source>
</evidence>
<protein>
    <submittedName>
        <fullName evidence="2">Uncharacterized protein</fullName>
    </submittedName>
</protein>
<feature type="compositionally biased region" description="Basic and acidic residues" evidence="1">
    <location>
        <begin position="8"/>
        <end position="19"/>
    </location>
</feature>
<evidence type="ECO:0000313" key="2">
    <source>
        <dbReference type="EMBL" id="URD96038.1"/>
    </source>
</evidence>
<feature type="compositionally biased region" description="Acidic residues" evidence="1">
    <location>
        <begin position="28"/>
        <end position="38"/>
    </location>
</feature>
<accession>A0A9E7FI48</accession>
<name>A0A9E7FI48_9LILI</name>
<dbReference type="AlphaFoldDB" id="A0A9E7FI48"/>
<keyword evidence="3" id="KW-1185">Reference proteome</keyword>
<reference evidence="2" key="1">
    <citation type="submission" date="2022-05" db="EMBL/GenBank/DDBJ databases">
        <title>The Musa troglodytarum L. genome provides insights into the mechanism of non-climacteric behaviour and enrichment of carotenoids.</title>
        <authorList>
            <person name="Wang J."/>
        </authorList>
    </citation>
    <scope>NUCLEOTIDE SEQUENCE</scope>
    <source>
        <tissue evidence="2">Leaf</tissue>
    </source>
</reference>